<dbReference type="PANTHER" id="PTHR31669">
    <property type="entry name" value="PROTEIN FAR1-RELATED SEQUENCE 10-RELATED"/>
    <property type="match status" value="1"/>
</dbReference>
<keyword evidence="1" id="KW-0863">Zinc-finger</keyword>
<comment type="caution">
    <text evidence="2">The sequence shown here is derived from an EMBL/GenBank/DDBJ whole genome shotgun (WGS) entry which is preliminary data.</text>
</comment>
<dbReference type="InterPro" id="IPR031052">
    <property type="entry name" value="FHY3/FAR1"/>
</dbReference>
<protein>
    <recommendedName>
        <fullName evidence="1">Protein FAR1-RELATED SEQUENCE</fullName>
    </recommendedName>
</protein>
<evidence type="ECO:0000313" key="2">
    <source>
        <dbReference type="EMBL" id="MED6113254.1"/>
    </source>
</evidence>
<evidence type="ECO:0000256" key="1">
    <source>
        <dbReference type="RuleBase" id="RU367018"/>
    </source>
</evidence>
<proteinExistence type="inferred from homology"/>
<comment type="function">
    <text evidence="1">Putative transcription activator involved in regulating light control of development.</text>
</comment>
<keyword evidence="1" id="KW-0862">Zinc</keyword>
<dbReference type="Proteomes" id="UP001341840">
    <property type="component" value="Unassembled WGS sequence"/>
</dbReference>
<keyword evidence="1" id="KW-0539">Nucleus</keyword>
<dbReference type="PANTHER" id="PTHR31669:SF283">
    <property type="entry name" value="PROTEIN FAR1-RELATED SEQUENCE"/>
    <property type="match status" value="1"/>
</dbReference>
<accession>A0ABU6QQ96</accession>
<comment type="similarity">
    <text evidence="1">Belongs to the FHY3/FAR1 family.</text>
</comment>
<reference evidence="2 3" key="1">
    <citation type="journal article" date="2023" name="Plants (Basel)">
        <title>Bridging the Gap: Combining Genomics and Transcriptomics Approaches to Understand Stylosanthes scabra, an Orphan Legume from the Brazilian Caatinga.</title>
        <authorList>
            <person name="Ferreira-Neto J.R.C."/>
            <person name="da Silva M.D."/>
            <person name="Binneck E."/>
            <person name="de Melo N.F."/>
            <person name="da Silva R.H."/>
            <person name="de Melo A.L.T.M."/>
            <person name="Pandolfi V."/>
            <person name="Bustamante F.O."/>
            <person name="Brasileiro-Vidal A.C."/>
            <person name="Benko-Iseppon A.M."/>
        </authorList>
    </citation>
    <scope>NUCLEOTIDE SEQUENCE [LARGE SCALE GENOMIC DNA]</scope>
    <source>
        <tissue evidence="2">Leaves</tissue>
    </source>
</reference>
<keyword evidence="1" id="KW-0479">Metal-binding</keyword>
<name>A0ABU6QQ96_9FABA</name>
<dbReference type="EMBL" id="JASCZI010000753">
    <property type="protein sequence ID" value="MED6113254.1"/>
    <property type="molecule type" value="Genomic_DNA"/>
</dbReference>
<comment type="subcellular location">
    <subcellularLocation>
        <location evidence="1">Nucleus</location>
    </subcellularLocation>
</comment>
<organism evidence="2 3">
    <name type="scientific">Stylosanthes scabra</name>
    <dbReference type="NCBI Taxonomy" id="79078"/>
    <lineage>
        <taxon>Eukaryota</taxon>
        <taxon>Viridiplantae</taxon>
        <taxon>Streptophyta</taxon>
        <taxon>Embryophyta</taxon>
        <taxon>Tracheophyta</taxon>
        <taxon>Spermatophyta</taxon>
        <taxon>Magnoliopsida</taxon>
        <taxon>eudicotyledons</taxon>
        <taxon>Gunneridae</taxon>
        <taxon>Pentapetalae</taxon>
        <taxon>rosids</taxon>
        <taxon>fabids</taxon>
        <taxon>Fabales</taxon>
        <taxon>Fabaceae</taxon>
        <taxon>Papilionoideae</taxon>
        <taxon>50 kb inversion clade</taxon>
        <taxon>dalbergioids sensu lato</taxon>
        <taxon>Dalbergieae</taxon>
        <taxon>Pterocarpus clade</taxon>
        <taxon>Stylosanthes</taxon>
    </lineage>
</organism>
<keyword evidence="3" id="KW-1185">Reference proteome</keyword>
<gene>
    <name evidence="2" type="ORF">PIB30_069121</name>
</gene>
<sequence length="180" mass="20686">MPQEGDMYSLEVEEQKLIFDKPVFDTYKVVFDLVSHECRCDYNMFQSKGIVCCHMLSKFSKFRVNEVPTCYILPRWSKNVRRKHTYIQSSHDVNYSDESHNLFRGLRSYFYNVAQDFLCNKEGALILHSSMDNARIKLGEHRTAKLQSSIPIQQSCGAQGSQCSISVDRLQAPALVSTKG</sequence>
<evidence type="ECO:0000313" key="3">
    <source>
        <dbReference type="Proteomes" id="UP001341840"/>
    </source>
</evidence>